<dbReference type="EMBL" id="JAWDGP010002131">
    <property type="protein sequence ID" value="KAK3785425.1"/>
    <property type="molecule type" value="Genomic_DNA"/>
</dbReference>
<sequence>MKSPSHSSRPGSYFSTWMILPPGSEADNFPMLLGDLGPGPPEHSFRFFTSLAGVCNLRLTAADIFYSLEVIKGHARLASRVQIGSVTLAVCSSGSFSNVTAINLQDYTLKSWDF</sequence>
<accession>A0AAE1AD97</accession>
<gene>
    <name evidence="1" type="ORF">RRG08_045179</name>
</gene>
<keyword evidence="2" id="KW-1185">Reference proteome</keyword>
<dbReference type="AlphaFoldDB" id="A0AAE1AD97"/>
<protein>
    <submittedName>
        <fullName evidence="1">Uncharacterized protein</fullName>
    </submittedName>
</protein>
<proteinExistence type="predicted"/>
<evidence type="ECO:0000313" key="2">
    <source>
        <dbReference type="Proteomes" id="UP001283361"/>
    </source>
</evidence>
<name>A0AAE1AD97_9GAST</name>
<dbReference type="Proteomes" id="UP001283361">
    <property type="component" value="Unassembled WGS sequence"/>
</dbReference>
<reference evidence="1" key="1">
    <citation type="journal article" date="2023" name="G3 (Bethesda)">
        <title>A reference genome for the long-term kleptoplast-retaining sea slug Elysia crispata morphotype clarki.</title>
        <authorList>
            <person name="Eastman K.E."/>
            <person name="Pendleton A.L."/>
            <person name="Shaikh M.A."/>
            <person name="Suttiyut T."/>
            <person name="Ogas R."/>
            <person name="Tomko P."/>
            <person name="Gavelis G."/>
            <person name="Widhalm J.R."/>
            <person name="Wisecaver J.H."/>
        </authorList>
    </citation>
    <scope>NUCLEOTIDE SEQUENCE</scope>
    <source>
        <strain evidence="1">ECLA1</strain>
    </source>
</reference>
<comment type="caution">
    <text evidence="1">The sequence shown here is derived from an EMBL/GenBank/DDBJ whole genome shotgun (WGS) entry which is preliminary data.</text>
</comment>
<evidence type="ECO:0000313" key="1">
    <source>
        <dbReference type="EMBL" id="KAK3785425.1"/>
    </source>
</evidence>
<organism evidence="1 2">
    <name type="scientific">Elysia crispata</name>
    <name type="common">lettuce slug</name>
    <dbReference type="NCBI Taxonomy" id="231223"/>
    <lineage>
        <taxon>Eukaryota</taxon>
        <taxon>Metazoa</taxon>
        <taxon>Spiralia</taxon>
        <taxon>Lophotrochozoa</taxon>
        <taxon>Mollusca</taxon>
        <taxon>Gastropoda</taxon>
        <taxon>Heterobranchia</taxon>
        <taxon>Euthyneura</taxon>
        <taxon>Panpulmonata</taxon>
        <taxon>Sacoglossa</taxon>
        <taxon>Placobranchoidea</taxon>
        <taxon>Plakobranchidae</taxon>
        <taxon>Elysia</taxon>
    </lineage>
</organism>